<reference evidence="2" key="1">
    <citation type="submission" date="2023-06" db="EMBL/GenBank/DDBJ databases">
        <title>Genome-scale phylogeny and comparative genomics of the fungal order Sordariales.</title>
        <authorList>
            <consortium name="Lawrence Berkeley National Laboratory"/>
            <person name="Hensen N."/>
            <person name="Bonometti L."/>
            <person name="Westerberg I."/>
            <person name="Brannstrom I.O."/>
            <person name="Guillou S."/>
            <person name="Cros-Aarteil S."/>
            <person name="Calhoun S."/>
            <person name="Haridas S."/>
            <person name="Kuo A."/>
            <person name="Mondo S."/>
            <person name="Pangilinan J."/>
            <person name="Riley R."/>
            <person name="Labutti K."/>
            <person name="Andreopoulos B."/>
            <person name="Lipzen A."/>
            <person name="Chen C."/>
            <person name="Yanf M."/>
            <person name="Daum C."/>
            <person name="Ng V."/>
            <person name="Clum A."/>
            <person name="Steindorff A."/>
            <person name="Ohm R."/>
            <person name="Martin F."/>
            <person name="Silar P."/>
            <person name="Natvig D."/>
            <person name="Lalanne C."/>
            <person name="Gautier V."/>
            <person name="Ament-Velasquez S.L."/>
            <person name="Kruys A."/>
            <person name="Hutchinson M.I."/>
            <person name="Powell A.J."/>
            <person name="Barry K."/>
            <person name="Miller A.N."/>
            <person name="Grigoriev I.V."/>
            <person name="Debuchy R."/>
            <person name="Gladieux P."/>
            <person name="Thoren M.H."/>
            <person name="Johannesson H."/>
        </authorList>
    </citation>
    <scope>NUCLEOTIDE SEQUENCE</scope>
    <source>
        <strain evidence="2">SMH4607-1</strain>
    </source>
</reference>
<evidence type="ECO:0000313" key="2">
    <source>
        <dbReference type="EMBL" id="KAK0725618.1"/>
    </source>
</evidence>
<dbReference type="InterPro" id="IPR010730">
    <property type="entry name" value="HET"/>
</dbReference>
<dbReference type="PANTHER" id="PTHR24148">
    <property type="entry name" value="ANKYRIN REPEAT DOMAIN-CONTAINING PROTEIN 39 HOMOLOG-RELATED"/>
    <property type="match status" value="1"/>
</dbReference>
<feature type="domain" description="Heterokaryon incompatibility" evidence="1">
    <location>
        <begin position="148"/>
        <end position="232"/>
    </location>
</feature>
<protein>
    <submittedName>
        <fullName evidence="2">Heterokaryon incompatibility protein-domain-containing protein</fullName>
    </submittedName>
</protein>
<dbReference type="PANTHER" id="PTHR24148:SF73">
    <property type="entry name" value="HET DOMAIN PROTEIN (AFU_ORTHOLOGUE AFUA_8G01020)"/>
    <property type="match status" value="1"/>
</dbReference>
<evidence type="ECO:0000259" key="1">
    <source>
        <dbReference type="Pfam" id="PF06985"/>
    </source>
</evidence>
<organism evidence="2 3">
    <name type="scientific">Lasiosphaeris hirsuta</name>
    <dbReference type="NCBI Taxonomy" id="260670"/>
    <lineage>
        <taxon>Eukaryota</taxon>
        <taxon>Fungi</taxon>
        <taxon>Dikarya</taxon>
        <taxon>Ascomycota</taxon>
        <taxon>Pezizomycotina</taxon>
        <taxon>Sordariomycetes</taxon>
        <taxon>Sordariomycetidae</taxon>
        <taxon>Sordariales</taxon>
        <taxon>Lasiosphaeriaceae</taxon>
        <taxon>Lasiosphaeris</taxon>
    </lineage>
</organism>
<gene>
    <name evidence="2" type="ORF">B0H67DRAFT_642007</name>
</gene>
<comment type="caution">
    <text evidence="2">The sequence shown here is derived from an EMBL/GenBank/DDBJ whole genome shotgun (WGS) entry which is preliminary data.</text>
</comment>
<keyword evidence="3" id="KW-1185">Reference proteome</keyword>
<proteinExistence type="predicted"/>
<dbReference type="Proteomes" id="UP001172102">
    <property type="component" value="Unassembled WGS sequence"/>
</dbReference>
<sequence>MAVALHDSNVYQALDPARDEIRVLSFVKPSRRILNDIKDDVLQCTLSNVALDAHSPEYAKFLELDGASMPKNGRSVLWSHLICREESDEQTFSTMYQPNNPKGLPLPPRAGPELQGSMVPIDEILNKPEYHDTTRYNANTRRWAWGDFIALSYQWGDLAVTSEIVLNEVRVNIPKNLEAIIRRIRQLLNRSPNQKIHVWIDYICIKQNDIVERNAQVKRMKSIYAESTCVIFDKKWFRREFEHMMTQTYWERLWIIQEVLLANTNCRILSGDKSCLLTTWFRIFNIYNSPDTGFATSQLSYDRLVRLGMLNDLIADKSNRLEASPDLMRLLWLSREAKQKDDRDKIYAILGLVDSEIQALVVPDYNAPLLDVYRGFVRDVAKATGCLDIIFQGTMNQHRNLDFPSWVPDWRISCPHDITSVVQYDIFCAAGATRHSFVEEDEAGHLTCRGVRIDTVNALGCSEIPSIPHVHDFSLAATPTPYSNIYGGNDGVSSAILETLTLGKMASLQPGTIDGAPLFKEADATAYQGIYWLPDHFQQCYGHILVAEEMPKESPSNRSADLRNPSQYGKGEGLIIAYRQRRVAHATEAVTLATPVALKGGLEEKRDLEFFNAET</sequence>
<dbReference type="Pfam" id="PF06985">
    <property type="entry name" value="HET"/>
    <property type="match status" value="1"/>
</dbReference>
<accession>A0AA40B118</accession>
<evidence type="ECO:0000313" key="3">
    <source>
        <dbReference type="Proteomes" id="UP001172102"/>
    </source>
</evidence>
<dbReference type="AlphaFoldDB" id="A0AA40B118"/>
<dbReference type="EMBL" id="JAUKUA010000002">
    <property type="protein sequence ID" value="KAK0725618.1"/>
    <property type="molecule type" value="Genomic_DNA"/>
</dbReference>
<dbReference type="InterPro" id="IPR052895">
    <property type="entry name" value="HetReg/Transcr_Mod"/>
</dbReference>
<name>A0AA40B118_9PEZI</name>